<feature type="compositionally biased region" description="Basic and acidic residues" evidence="1">
    <location>
        <begin position="165"/>
        <end position="184"/>
    </location>
</feature>
<keyword evidence="2" id="KW-0812">Transmembrane</keyword>
<dbReference type="GO" id="GO:0045047">
    <property type="term" value="P:protein targeting to ER"/>
    <property type="evidence" value="ECO:0007669"/>
    <property type="project" value="InterPro"/>
</dbReference>
<organism evidence="3 4">
    <name type="scientific">Cronartium quercuum f. sp. fusiforme G11</name>
    <dbReference type="NCBI Taxonomy" id="708437"/>
    <lineage>
        <taxon>Eukaryota</taxon>
        <taxon>Fungi</taxon>
        <taxon>Dikarya</taxon>
        <taxon>Basidiomycota</taxon>
        <taxon>Pucciniomycotina</taxon>
        <taxon>Pucciniomycetes</taxon>
        <taxon>Pucciniales</taxon>
        <taxon>Coleosporiaceae</taxon>
        <taxon>Cronartium</taxon>
    </lineage>
</organism>
<gene>
    <name evidence="3" type="ORF">CROQUDRAFT_660003</name>
</gene>
<evidence type="ECO:0000256" key="1">
    <source>
        <dbReference type="SAM" id="MobiDB-lite"/>
    </source>
</evidence>
<protein>
    <recommendedName>
        <fullName evidence="5">Inorganic phosphate transporter</fullName>
    </recommendedName>
</protein>
<keyword evidence="2" id="KW-1133">Transmembrane helix</keyword>
<evidence type="ECO:0008006" key="5">
    <source>
        <dbReference type="Google" id="ProtNLM"/>
    </source>
</evidence>
<keyword evidence="4" id="KW-1185">Reference proteome</keyword>
<dbReference type="Pfam" id="PF10032">
    <property type="entry name" value="Pho88"/>
    <property type="match status" value="1"/>
</dbReference>
<dbReference type="GO" id="GO:0005739">
    <property type="term" value="C:mitochondrion"/>
    <property type="evidence" value="ECO:0007669"/>
    <property type="project" value="TreeGrafter"/>
</dbReference>
<evidence type="ECO:0000313" key="4">
    <source>
        <dbReference type="Proteomes" id="UP000886653"/>
    </source>
</evidence>
<name>A0A9P6NF49_9BASI</name>
<evidence type="ECO:0000313" key="3">
    <source>
        <dbReference type="EMBL" id="KAG0144447.1"/>
    </source>
</evidence>
<dbReference type="PIRSF" id="PIRSF008756">
    <property type="entry name" value="P_tr_PHO88"/>
    <property type="match status" value="1"/>
</dbReference>
<proteinExistence type="predicted"/>
<sequence>MSAQLLNLAIPLIGMQVARKIPFDDPQVLFGMRMAYVTSQLICISAYYYVTSKIKSKNDTTVLKYVEPKAPLSPEPPKLVNTTHRAYDLDQASTGLRSVLMGVAMMIFLHLYMKYDAPLFLQSLMPLKAVYENKVIQIHLLGRPATGDLKRPFKAGGIMGAATDAKTDAKSIKEAEQASAKKDQ</sequence>
<dbReference type="Proteomes" id="UP000886653">
    <property type="component" value="Unassembled WGS sequence"/>
</dbReference>
<evidence type="ECO:0000256" key="2">
    <source>
        <dbReference type="SAM" id="Phobius"/>
    </source>
</evidence>
<dbReference type="GO" id="GO:0005783">
    <property type="term" value="C:endoplasmic reticulum"/>
    <property type="evidence" value="ECO:0007669"/>
    <property type="project" value="InterPro"/>
</dbReference>
<dbReference type="AlphaFoldDB" id="A0A9P6NF49"/>
<dbReference type="PANTHER" id="PTHR28112">
    <property type="entry name" value="SRP-INDEPENDENT TARGETING PROTEIN 3"/>
    <property type="match status" value="1"/>
</dbReference>
<accession>A0A9P6NF49</accession>
<comment type="caution">
    <text evidence="3">The sequence shown here is derived from an EMBL/GenBank/DDBJ whole genome shotgun (WGS) entry which is preliminary data.</text>
</comment>
<feature type="transmembrane region" description="Helical" evidence="2">
    <location>
        <begin position="30"/>
        <end position="50"/>
    </location>
</feature>
<dbReference type="OrthoDB" id="18139at2759"/>
<feature type="region of interest" description="Disordered" evidence="1">
    <location>
        <begin position="163"/>
        <end position="184"/>
    </location>
</feature>
<feature type="transmembrane region" description="Helical" evidence="2">
    <location>
        <begin position="94"/>
        <end position="113"/>
    </location>
</feature>
<keyword evidence="2" id="KW-0472">Membrane</keyword>
<dbReference type="InterPro" id="IPR012098">
    <property type="entry name" value="SND3_fun"/>
</dbReference>
<dbReference type="PANTHER" id="PTHR28112:SF1">
    <property type="entry name" value="SRP-INDEPENDENT TARGETING PROTEIN 3"/>
    <property type="match status" value="1"/>
</dbReference>
<dbReference type="EMBL" id="MU167295">
    <property type="protein sequence ID" value="KAG0144447.1"/>
    <property type="molecule type" value="Genomic_DNA"/>
</dbReference>
<reference evidence="3" key="1">
    <citation type="submission" date="2013-11" db="EMBL/GenBank/DDBJ databases">
        <title>Genome sequence of the fusiform rust pathogen reveals effectors for host alternation and coevolution with pine.</title>
        <authorList>
            <consortium name="DOE Joint Genome Institute"/>
            <person name="Smith K."/>
            <person name="Pendleton A."/>
            <person name="Kubisiak T."/>
            <person name="Anderson C."/>
            <person name="Salamov A."/>
            <person name="Aerts A."/>
            <person name="Riley R."/>
            <person name="Clum A."/>
            <person name="Lindquist E."/>
            <person name="Ence D."/>
            <person name="Campbell M."/>
            <person name="Kronenberg Z."/>
            <person name="Feau N."/>
            <person name="Dhillon B."/>
            <person name="Hamelin R."/>
            <person name="Burleigh J."/>
            <person name="Smith J."/>
            <person name="Yandell M."/>
            <person name="Nelson C."/>
            <person name="Grigoriev I."/>
            <person name="Davis J."/>
        </authorList>
    </citation>
    <scope>NUCLEOTIDE SEQUENCE</scope>
    <source>
        <strain evidence="3">G11</strain>
    </source>
</reference>